<proteinExistence type="predicted"/>
<evidence type="ECO:0000313" key="2">
    <source>
        <dbReference type="Proteomes" id="UP000233551"/>
    </source>
</evidence>
<name>A0A2I0KP76_PUNGR</name>
<sequence length="138" mass="15214">MVMVPNVDVYRNEEGFVGDPLDPVAKRMTASALPELAFLYRSSTPDSVWCHVPKLYGSYNISQACDPDPNLLSSGPEYARLCNTAWKCPPYRGCATDVHEKELSPTILRPGGRGPVAIDQLDRFDTRTSCSSTGDPYK</sequence>
<comment type="caution">
    <text evidence="1">The sequence shown here is derived from an EMBL/GenBank/DDBJ whole genome shotgun (WGS) entry which is preliminary data.</text>
</comment>
<accession>A0A2I0KP76</accession>
<evidence type="ECO:0000313" key="1">
    <source>
        <dbReference type="EMBL" id="PKI70307.1"/>
    </source>
</evidence>
<dbReference type="Proteomes" id="UP000233551">
    <property type="component" value="Unassembled WGS sequence"/>
</dbReference>
<organism evidence="1 2">
    <name type="scientific">Punica granatum</name>
    <name type="common">Pomegranate</name>
    <dbReference type="NCBI Taxonomy" id="22663"/>
    <lineage>
        <taxon>Eukaryota</taxon>
        <taxon>Viridiplantae</taxon>
        <taxon>Streptophyta</taxon>
        <taxon>Embryophyta</taxon>
        <taxon>Tracheophyta</taxon>
        <taxon>Spermatophyta</taxon>
        <taxon>Magnoliopsida</taxon>
        <taxon>eudicotyledons</taxon>
        <taxon>Gunneridae</taxon>
        <taxon>Pentapetalae</taxon>
        <taxon>rosids</taxon>
        <taxon>malvids</taxon>
        <taxon>Myrtales</taxon>
        <taxon>Lythraceae</taxon>
        <taxon>Punica</taxon>
    </lineage>
</organism>
<reference evidence="1 2" key="1">
    <citation type="submission" date="2017-11" db="EMBL/GenBank/DDBJ databases">
        <title>De-novo sequencing of pomegranate (Punica granatum L.) genome.</title>
        <authorList>
            <person name="Akparov Z."/>
            <person name="Amiraslanov A."/>
            <person name="Hajiyeva S."/>
            <person name="Abbasov M."/>
            <person name="Kaur K."/>
            <person name="Hamwieh A."/>
            <person name="Solovyev V."/>
            <person name="Salamov A."/>
            <person name="Braich B."/>
            <person name="Kosarev P."/>
            <person name="Mahmoud A."/>
            <person name="Hajiyev E."/>
            <person name="Babayeva S."/>
            <person name="Izzatullayeva V."/>
            <person name="Mammadov A."/>
            <person name="Mammadov A."/>
            <person name="Sharifova S."/>
            <person name="Ojaghi J."/>
            <person name="Eynullazada K."/>
            <person name="Bayramov B."/>
            <person name="Abdulazimova A."/>
            <person name="Shahmuradov I."/>
        </authorList>
    </citation>
    <scope>NUCLEOTIDE SEQUENCE [LARGE SCALE GENOMIC DNA]</scope>
    <source>
        <strain evidence="2">cv. AG2017</strain>
        <tissue evidence="1">Leaf</tissue>
    </source>
</reference>
<keyword evidence="2" id="KW-1185">Reference proteome</keyword>
<protein>
    <submittedName>
        <fullName evidence="1">Uncharacterized protein</fullName>
    </submittedName>
</protein>
<dbReference type="EMBL" id="PGOL01000462">
    <property type="protein sequence ID" value="PKI70307.1"/>
    <property type="molecule type" value="Genomic_DNA"/>
</dbReference>
<dbReference type="AlphaFoldDB" id="A0A2I0KP76"/>
<gene>
    <name evidence="1" type="ORF">CRG98_009299</name>
</gene>